<feature type="domain" description="Cell envelope-related transcriptional attenuator" evidence="6">
    <location>
        <begin position="89"/>
        <end position="231"/>
    </location>
</feature>
<proteinExistence type="inferred from homology"/>
<evidence type="ECO:0000313" key="8">
    <source>
        <dbReference type="Proteomes" id="UP000198584"/>
    </source>
</evidence>
<dbReference type="InterPro" id="IPR050922">
    <property type="entry name" value="LytR/CpsA/Psr_CW_biosynth"/>
</dbReference>
<dbReference type="NCBIfam" id="TIGR00350">
    <property type="entry name" value="lytR_cpsA_psr"/>
    <property type="match status" value="1"/>
</dbReference>
<dbReference type="Gene3D" id="3.40.630.190">
    <property type="entry name" value="LCP protein"/>
    <property type="match status" value="1"/>
</dbReference>
<sequence length="311" mass="35177">MRSRKDQKKKQRKKGKWWKFTLLVMLLIMLAAGAYVYSIYSNVKNTVDNDLHAPVSSIDTDLTKKKVKSKEPLNILLLGVDERNYDKGRSDTMIVMTLDPDNDRMQMISIPRDTRTEIVGKGIQDKINHAYAFGGSDMSVNTVENFLDIEIDYYVRMNMEGLEQLVDAVGGITVNNNLAFTNGSYEFPKGELNLNGKEALAFVRMRKQDPQGDAGRNERQRQVIEGVIDKGASLGGVNKIGEIMDILGTNVNTNMDFSDMRKLGTDYRSARKNTETYQIQGNGTRIDGVYYLNVPEEEVEKVNGMIEEYQS</sequence>
<dbReference type="GO" id="GO:0071555">
    <property type="term" value="P:cell wall organization"/>
    <property type="evidence" value="ECO:0007669"/>
    <property type="project" value="UniProtKB-KW"/>
</dbReference>
<evidence type="ECO:0000256" key="5">
    <source>
        <dbReference type="SAM" id="Phobius"/>
    </source>
</evidence>
<dbReference type="PANTHER" id="PTHR33392:SF6">
    <property type="entry name" value="POLYISOPRENYL-TEICHOIC ACID--PEPTIDOGLYCAN TEICHOIC ACID TRANSFERASE TAGU"/>
    <property type="match status" value="1"/>
</dbReference>
<evidence type="ECO:0000256" key="4">
    <source>
        <dbReference type="ARBA" id="ARBA00022989"/>
    </source>
</evidence>
<dbReference type="EMBL" id="FNQR01000004">
    <property type="protein sequence ID" value="SEA37730.1"/>
    <property type="molecule type" value="Genomic_DNA"/>
</dbReference>
<dbReference type="Proteomes" id="UP000198584">
    <property type="component" value="Unassembled WGS sequence"/>
</dbReference>
<keyword evidence="4 5" id="KW-1133">Transmembrane helix</keyword>
<evidence type="ECO:0000256" key="3">
    <source>
        <dbReference type="ARBA" id="ARBA00022968"/>
    </source>
</evidence>
<protein>
    <submittedName>
        <fullName evidence="7">Cell envelope-related function transcriptional attenuator common domain-containing protein</fullName>
    </submittedName>
</protein>
<dbReference type="STRING" id="571932.SAMN05421743_104162"/>
<keyword evidence="3" id="KW-0735">Signal-anchor</keyword>
<keyword evidence="5" id="KW-0472">Membrane</keyword>
<comment type="similarity">
    <text evidence="1">Belongs to the LytR/CpsA/Psr (LCP) family.</text>
</comment>
<dbReference type="OrthoDB" id="27330at2"/>
<evidence type="ECO:0000256" key="2">
    <source>
        <dbReference type="ARBA" id="ARBA00022692"/>
    </source>
</evidence>
<keyword evidence="8" id="KW-1185">Reference proteome</keyword>
<evidence type="ECO:0000256" key="1">
    <source>
        <dbReference type="ARBA" id="ARBA00006068"/>
    </source>
</evidence>
<evidence type="ECO:0000259" key="6">
    <source>
        <dbReference type="Pfam" id="PF03816"/>
    </source>
</evidence>
<reference evidence="7 8" key="1">
    <citation type="submission" date="2016-10" db="EMBL/GenBank/DDBJ databases">
        <authorList>
            <person name="de Groot N.N."/>
        </authorList>
    </citation>
    <scope>NUCLEOTIDE SEQUENCE [LARGE SCALE GENOMIC DNA]</scope>
    <source>
        <strain evidence="7 8">CCM7597</strain>
    </source>
</reference>
<gene>
    <name evidence="7" type="ORF">SAMN05421743_104162</name>
</gene>
<evidence type="ECO:0000313" key="7">
    <source>
        <dbReference type="EMBL" id="SEA37730.1"/>
    </source>
</evidence>
<feature type="transmembrane region" description="Helical" evidence="5">
    <location>
        <begin position="20"/>
        <end position="40"/>
    </location>
</feature>
<accession>A0A1H4AP68</accession>
<dbReference type="RefSeq" id="WP_093043721.1">
    <property type="nucleotide sequence ID" value="NZ_FNQR01000004.1"/>
</dbReference>
<organism evidence="7 8">
    <name type="scientific">Thalassobacillus cyri</name>
    <dbReference type="NCBI Taxonomy" id="571932"/>
    <lineage>
        <taxon>Bacteria</taxon>
        <taxon>Bacillati</taxon>
        <taxon>Bacillota</taxon>
        <taxon>Bacilli</taxon>
        <taxon>Bacillales</taxon>
        <taxon>Bacillaceae</taxon>
        <taxon>Thalassobacillus</taxon>
    </lineage>
</organism>
<keyword evidence="2 5" id="KW-0812">Transmembrane</keyword>
<dbReference type="PANTHER" id="PTHR33392">
    <property type="entry name" value="POLYISOPRENYL-TEICHOIC ACID--PEPTIDOGLYCAN TEICHOIC ACID TRANSFERASE TAGU"/>
    <property type="match status" value="1"/>
</dbReference>
<name>A0A1H4AP68_9BACI</name>
<dbReference type="AlphaFoldDB" id="A0A1H4AP68"/>
<dbReference type="Pfam" id="PF03816">
    <property type="entry name" value="LytR_cpsA_psr"/>
    <property type="match status" value="1"/>
</dbReference>
<dbReference type="InterPro" id="IPR004474">
    <property type="entry name" value="LytR_CpsA_psr"/>
</dbReference>